<keyword evidence="2" id="KW-1185">Reference proteome</keyword>
<dbReference type="InterPro" id="IPR037883">
    <property type="entry name" value="Knr4/Smi1-like_sf"/>
</dbReference>
<accession>A0ABX0P4W7</accession>
<organism evidence="1 2">
    <name type="scientific">Massilia mucilaginosa</name>
    <dbReference type="NCBI Taxonomy" id="2609282"/>
    <lineage>
        <taxon>Bacteria</taxon>
        <taxon>Pseudomonadati</taxon>
        <taxon>Pseudomonadota</taxon>
        <taxon>Betaproteobacteria</taxon>
        <taxon>Burkholderiales</taxon>
        <taxon>Oxalobacteraceae</taxon>
        <taxon>Telluria group</taxon>
        <taxon>Massilia</taxon>
    </lineage>
</organism>
<name>A0ABX0P4W7_9BURK</name>
<comment type="caution">
    <text evidence="1">The sequence shown here is derived from an EMBL/GenBank/DDBJ whole genome shotgun (WGS) entry which is preliminary data.</text>
</comment>
<evidence type="ECO:0000313" key="2">
    <source>
        <dbReference type="Proteomes" id="UP000609726"/>
    </source>
</evidence>
<dbReference type="EMBL" id="WHJH01000366">
    <property type="protein sequence ID" value="NHZ94112.1"/>
    <property type="molecule type" value="Genomic_DNA"/>
</dbReference>
<gene>
    <name evidence="1" type="ORF">F2P45_34795</name>
</gene>
<feature type="non-terminal residue" evidence="1">
    <location>
        <position position="72"/>
    </location>
</feature>
<reference evidence="1 2" key="1">
    <citation type="submission" date="2019-10" db="EMBL/GenBank/DDBJ databases">
        <title>Taxonomy of Antarctic Massilia spp.: description of Massilia rubra sp. nov., Massilia aquatica sp. nov., Massilia mucilaginosa sp. nov., Massilia frigida sp. nov. isolated from streams, lakes and regoliths.</title>
        <authorList>
            <person name="Holochova P."/>
            <person name="Sedlacek I."/>
            <person name="Kralova S."/>
            <person name="Maslanova I."/>
            <person name="Busse H.-J."/>
            <person name="Stankova E."/>
            <person name="Vrbovska V."/>
            <person name="Kovarovic V."/>
            <person name="Bartak M."/>
            <person name="Svec P."/>
            <person name="Pantucek R."/>
        </authorList>
    </citation>
    <scope>NUCLEOTIDE SEQUENCE [LARGE SCALE GENOMIC DNA]</scope>
    <source>
        <strain evidence="1 2">CCM 8733</strain>
    </source>
</reference>
<dbReference type="SUPFAM" id="SSF160631">
    <property type="entry name" value="SMI1/KNR4-like"/>
    <property type="match status" value="1"/>
</dbReference>
<dbReference type="Proteomes" id="UP000609726">
    <property type="component" value="Unassembled WGS sequence"/>
</dbReference>
<dbReference type="RefSeq" id="WP_166882766.1">
    <property type="nucleotide sequence ID" value="NZ_WHJH01000366.1"/>
</dbReference>
<proteinExistence type="predicted"/>
<evidence type="ECO:0000313" key="1">
    <source>
        <dbReference type="EMBL" id="NHZ94112.1"/>
    </source>
</evidence>
<sequence length="72" mass="7777">MDIARLKINHRGEPVPGFSGDEALFDKVAHAIGAALPEDYLKFIKIADGGHPEIGVIFLNDGIDDNSFDVNV</sequence>
<evidence type="ECO:0008006" key="3">
    <source>
        <dbReference type="Google" id="ProtNLM"/>
    </source>
</evidence>
<protein>
    <recommendedName>
        <fullName evidence="3">SMI1/KNR4 family protein</fullName>
    </recommendedName>
</protein>